<dbReference type="OrthoDB" id="45037at2"/>
<dbReference type="RefSeq" id="WP_158509623.1">
    <property type="nucleotide sequence ID" value="NZ_AP014924.1"/>
</dbReference>
<feature type="transmembrane region" description="Helical" evidence="6">
    <location>
        <begin position="187"/>
        <end position="205"/>
    </location>
</feature>
<feature type="transmembrane region" description="Helical" evidence="6">
    <location>
        <begin position="261"/>
        <end position="279"/>
    </location>
</feature>
<feature type="transmembrane region" description="Helical" evidence="6">
    <location>
        <begin position="81"/>
        <end position="98"/>
    </location>
</feature>
<keyword evidence="2" id="KW-1003">Cell membrane</keyword>
<evidence type="ECO:0000313" key="8">
    <source>
        <dbReference type="Proteomes" id="UP000065807"/>
    </source>
</evidence>
<gene>
    <name evidence="7" type="ORF">LIP_2052</name>
</gene>
<feature type="transmembrane region" description="Helical" evidence="6">
    <location>
        <begin position="137"/>
        <end position="157"/>
    </location>
</feature>
<name>A0A0K2SLA0_LIMPI</name>
<evidence type="ECO:0000256" key="3">
    <source>
        <dbReference type="ARBA" id="ARBA00022692"/>
    </source>
</evidence>
<evidence type="ECO:0000256" key="2">
    <source>
        <dbReference type="ARBA" id="ARBA00022475"/>
    </source>
</evidence>
<evidence type="ECO:0000256" key="1">
    <source>
        <dbReference type="ARBA" id="ARBA00004651"/>
    </source>
</evidence>
<feature type="transmembrane region" description="Helical" evidence="6">
    <location>
        <begin position="104"/>
        <end position="125"/>
    </location>
</feature>
<reference evidence="8" key="1">
    <citation type="submission" date="2015-07" db="EMBL/GenBank/DDBJ databases">
        <title>Complete genome sequence and phylogenetic analysis of Limnochorda pilosa.</title>
        <authorList>
            <person name="Watanabe M."/>
            <person name="Kojima H."/>
            <person name="Fukui M."/>
        </authorList>
    </citation>
    <scope>NUCLEOTIDE SEQUENCE [LARGE SCALE GENOMIC DNA]</scope>
    <source>
        <strain evidence="8">HC45</strain>
    </source>
</reference>
<feature type="transmembrane region" description="Helical" evidence="6">
    <location>
        <begin position="316"/>
        <end position="335"/>
    </location>
</feature>
<dbReference type="PANTHER" id="PTHR47089">
    <property type="entry name" value="ABC TRANSPORTER, PERMEASE PROTEIN"/>
    <property type="match status" value="1"/>
</dbReference>
<keyword evidence="3 6" id="KW-0812">Transmembrane</keyword>
<dbReference type="EMBL" id="AP014924">
    <property type="protein sequence ID" value="BAS27893.1"/>
    <property type="molecule type" value="Genomic_DNA"/>
</dbReference>
<keyword evidence="4 6" id="KW-1133">Transmembrane helix</keyword>
<dbReference type="PANTHER" id="PTHR47089:SF1">
    <property type="entry name" value="GUANOSINE ABC TRANSPORTER PERMEASE PROTEIN NUPP"/>
    <property type="match status" value="1"/>
</dbReference>
<dbReference type="CDD" id="cd06580">
    <property type="entry name" value="TM_PBP1_transp_TpRbsC_like"/>
    <property type="match status" value="1"/>
</dbReference>
<dbReference type="InterPro" id="IPR001851">
    <property type="entry name" value="ABC_transp_permease"/>
</dbReference>
<dbReference type="GO" id="GO:0005886">
    <property type="term" value="C:plasma membrane"/>
    <property type="evidence" value="ECO:0007669"/>
    <property type="project" value="UniProtKB-SubCell"/>
</dbReference>
<organism evidence="7 8">
    <name type="scientific">Limnochorda pilosa</name>
    <dbReference type="NCBI Taxonomy" id="1555112"/>
    <lineage>
        <taxon>Bacteria</taxon>
        <taxon>Bacillati</taxon>
        <taxon>Bacillota</taxon>
        <taxon>Limnochordia</taxon>
        <taxon>Limnochordales</taxon>
        <taxon>Limnochordaceae</taxon>
        <taxon>Limnochorda</taxon>
    </lineage>
</organism>
<evidence type="ECO:0008006" key="9">
    <source>
        <dbReference type="Google" id="ProtNLM"/>
    </source>
</evidence>
<dbReference type="AlphaFoldDB" id="A0A0K2SLA0"/>
<evidence type="ECO:0000313" key="7">
    <source>
        <dbReference type="EMBL" id="BAS27893.1"/>
    </source>
</evidence>
<comment type="subcellular location">
    <subcellularLocation>
        <location evidence="1">Cell membrane</location>
        <topology evidence="1">Multi-pass membrane protein</topology>
    </subcellularLocation>
</comment>
<evidence type="ECO:0000256" key="4">
    <source>
        <dbReference type="ARBA" id="ARBA00022989"/>
    </source>
</evidence>
<dbReference type="KEGG" id="lpil:LIP_2052"/>
<evidence type="ECO:0000256" key="5">
    <source>
        <dbReference type="ARBA" id="ARBA00023136"/>
    </source>
</evidence>
<feature type="transmembrane region" description="Helical" evidence="6">
    <location>
        <begin position="234"/>
        <end position="255"/>
    </location>
</feature>
<feature type="transmembrane region" description="Helical" evidence="6">
    <location>
        <begin position="49"/>
        <end position="69"/>
    </location>
</feature>
<protein>
    <recommendedName>
        <fullName evidence="9">ABC transporter permease</fullName>
    </recommendedName>
</protein>
<accession>A0A0K2SLA0</accession>
<reference evidence="8" key="2">
    <citation type="journal article" date="2016" name="Int. J. Syst. Evol. Microbiol.">
        <title>Complete genome sequence and cell structure of Limnochorda pilosa, a Gram-negative spore-former within the phylum Firmicutes.</title>
        <authorList>
            <person name="Watanabe M."/>
            <person name="Kojima H."/>
            <person name="Fukui M."/>
        </authorList>
    </citation>
    <scope>NUCLEOTIDE SEQUENCE [LARGE SCALE GENOMIC DNA]</scope>
    <source>
        <strain evidence="8">HC45</strain>
    </source>
</reference>
<keyword evidence="5 6" id="KW-0472">Membrane</keyword>
<evidence type="ECO:0000256" key="6">
    <source>
        <dbReference type="SAM" id="Phobius"/>
    </source>
</evidence>
<keyword evidence="8" id="KW-1185">Reference proteome</keyword>
<sequence>MGVEILGLAIPVLAALLLGGSLVEGLGGDAREVLSYLWWGAFGTTGNLLTTLRWATPLILSGLAVSVAYRAGLLNMGGEGQIYAGAFCAALVGVHVSAPASVHVPLALLASLLGGAAFALVPALLRVYLRVNEIVTTLMFNYMGVLLTEFLVLATYFSGGATTAVEIATPRIAETAAIARVVPRYPLSWGIVGSVLVAVLVFAVLRRTVWGYEVEAVGASEPFAEYAGVRVRRVALAVFLLSGAIAGLAGGLEVLGTNRRFVSRFSTGLGFDGILVALLGRTDPLGMIAAGLFLAVLKNGFFAVERLTDVDRNVAIVLQAVILLFVSSRALIDLVRRFRRGGDRHVGGA</sequence>
<proteinExistence type="predicted"/>
<dbReference type="STRING" id="1555112.LIP_2052"/>
<dbReference type="Pfam" id="PF02653">
    <property type="entry name" value="BPD_transp_2"/>
    <property type="match status" value="1"/>
</dbReference>
<dbReference type="GO" id="GO:0022857">
    <property type="term" value="F:transmembrane transporter activity"/>
    <property type="evidence" value="ECO:0007669"/>
    <property type="project" value="InterPro"/>
</dbReference>
<dbReference type="Proteomes" id="UP000065807">
    <property type="component" value="Chromosome"/>
</dbReference>
<feature type="transmembrane region" description="Helical" evidence="6">
    <location>
        <begin position="286"/>
        <end position="304"/>
    </location>
</feature>